<dbReference type="Proteomes" id="UP001610334">
    <property type="component" value="Unassembled WGS sequence"/>
</dbReference>
<evidence type="ECO:0000256" key="4">
    <source>
        <dbReference type="SAM" id="Phobius"/>
    </source>
</evidence>
<proteinExistence type="inferred from homology"/>
<evidence type="ECO:0000313" key="6">
    <source>
        <dbReference type="EMBL" id="KAL2815557.1"/>
    </source>
</evidence>
<keyword evidence="4" id="KW-0812">Transmembrane</keyword>
<feature type="compositionally biased region" description="Polar residues" evidence="3">
    <location>
        <begin position="356"/>
        <end position="367"/>
    </location>
</feature>
<keyword evidence="7" id="KW-1185">Reference proteome</keyword>
<comment type="caution">
    <text evidence="6">The sequence shown here is derived from an EMBL/GenBank/DDBJ whole genome shotgun (WGS) entry which is preliminary data.</text>
</comment>
<protein>
    <submittedName>
        <fullName evidence="6">Serine esterase-domain-containing protein</fullName>
    </submittedName>
</protein>
<keyword evidence="4" id="KW-0472">Membrane</keyword>
<dbReference type="EMBL" id="JBFXLT010000027">
    <property type="protein sequence ID" value="KAL2815557.1"/>
    <property type="molecule type" value="Genomic_DNA"/>
</dbReference>
<evidence type="ECO:0000256" key="2">
    <source>
        <dbReference type="ARBA" id="ARBA00022963"/>
    </source>
</evidence>
<dbReference type="Pfam" id="PF05057">
    <property type="entry name" value="DUF676"/>
    <property type="match status" value="1"/>
</dbReference>
<evidence type="ECO:0000256" key="3">
    <source>
        <dbReference type="SAM" id="MobiDB-lite"/>
    </source>
</evidence>
<keyword evidence="2" id="KW-0443">Lipid metabolism</keyword>
<feature type="transmembrane region" description="Helical" evidence="4">
    <location>
        <begin position="272"/>
        <end position="295"/>
    </location>
</feature>
<accession>A0ABR4HJ93</accession>
<evidence type="ECO:0000313" key="7">
    <source>
        <dbReference type="Proteomes" id="UP001610334"/>
    </source>
</evidence>
<dbReference type="InterPro" id="IPR029058">
    <property type="entry name" value="AB_hydrolase_fold"/>
</dbReference>
<dbReference type="SUPFAM" id="SSF53474">
    <property type="entry name" value="alpha/beta-Hydrolases"/>
    <property type="match status" value="1"/>
</dbReference>
<dbReference type="PANTHER" id="PTHR12482">
    <property type="entry name" value="LIPASE ROG1-RELATED-RELATED"/>
    <property type="match status" value="1"/>
</dbReference>
<evidence type="ECO:0000256" key="1">
    <source>
        <dbReference type="ARBA" id="ARBA00007920"/>
    </source>
</evidence>
<name>A0ABR4HJ93_9EURO</name>
<dbReference type="Gene3D" id="3.40.50.1820">
    <property type="entry name" value="alpha/beta hydrolase"/>
    <property type="match status" value="1"/>
</dbReference>
<organism evidence="6 7">
    <name type="scientific">Aspergillus granulosus</name>
    <dbReference type="NCBI Taxonomy" id="176169"/>
    <lineage>
        <taxon>Eukaryota</taxon>
        <taxon>Fungi</taxon>
        <taxon>Dikarya</taxon>
        <taxon>Ascomycota</taxon>
        <taxon>Pezizomycotina</taxon>
        <taxon>Eurotiomycetes</taxon>
        <taxon>Eurotiomycetidae</taxon>
        <taxon>Eurotiales</taxon>
        <taxon>Aspergillaceae</taxon>
        <taxon>Aspergillus</taxon>
        <taxon>Aspergillus subgen. Nidulantes</taxon>
    </lineage>
</organism>
<gene>
    <name evidence="6" type="ORF">BJX63DRAFT_389872</name>
</gene>
<reference evidence="6 7" key="1">
    <citation type="submission" date="2024-07" db="EMBL/GenBank/DDBJ databases">
        <title>Section-level genome sequencing and comparative genomics of Aspergillus sections Usti and Cavernicolus.</title>
        <authorList>
            <consortium name="Lawrence Berkeley National Laboratory"/>
            <person name="Nybo J.L."/>
            <person name="Vesth T.C."/>
            <person name="Theobald S."/>
            <person name="Frisvad J.C."/>
            <person name="Larsen T.O."/>
            <person name="Kjaerboelling I."/>
            <person name="Rothschild-Mancinelli K."/>
            <person name="Lyhne E.K."/>
            <person name="Kogle M.E."/>
            <person name="Barry K."/>
            <person name="Clum A."/>
            <person name="Na H."/>
            <person name="Ledsgaard L."/>
            <person name="Lin J."/>
            <person name="Lipzen A."/>
            <person name="Kuo A."/>
            <person name="Riley R."/>
            <person name="Mondo S."/>
            <person name="Labutti K."/>
            <person name="Haridas S."/>
            <person name="Pangalinan J."/>
            <person name="Salamov A.A."/>
            <person name="Simmons B.A."/>
            <person name="Magnuson J.K."/>
            <person name="Chen J."/>
            <person name="Drula E."/>
            <person name="Henrissat B."/>
            <person name="Wiebenga A."/>
            <person name="Lubbers R.J."/>
            <person name="Gomes A.C."/>
            <person name="Makela M.R."/>
            <person name="Stajich J."/>
            <person name="Grigoriev I.V."/>
            <person name="Mortensen U.H."/>
            <person name="De Vries R.P."/>
            <person name="Baker S.E."/>
            <person name="Andersen M.R."/>
        </authorList>
    </citation>
    <scope>NUCLEOTIDE SEQUENCE [LARGE SCALE GENOMIC DNA]</scope>
    <source>
        <strain evidence="6 7">CBS 588.65</strain>
    </source>
</reference>
<dbReference type="InterPro" id="IPR007751">
    <property type="entry name" value="DUF676_lipase-like"/>
</dbReference>
<keyword evidence="2" id="KW-0442">Lipid degradation</keyword>
<dbReference type="PANTHER" id="PTHR12482:SF65">
    <property type="entry name" value="ESTERASE, PUTATIVE (AFU_ORTHOLOGUE AFUA_3G12320)-RELATED"/>
    <property type="match status" value="1"/>
</dbReference>
<sequence length="472" mass="52833">MEPDGDQTATPAKADHLCVLVHGLWGNPSHMDFIVSRLRERYDEDRLYILAAEKNTGSLTYDGVQVCGERLAHEIEETLERLEGDGYKIKKLSVVGYSLGGLIARYALGLLYSQGWLDKLQPTNFTTFASPHLGVRAPVRGLQNLFFNGLGSRTVSVSGQHLFLTDTFRDSGKPLLRVLAEPDSIFIRGLSKFKNRCVYGNVVNDRITPFYTTIFTSVDHFQGLEDLNINYVPGYNSVIVDPDLFTLSAAKKPTLPFFARVKENIRSFLGKLPFWLLFSVVLIIAVPIFLGYAVVQTFRSRNRLHTHEESSGTIFKRYRVPVVVRRVRTAMDEVFENAAVRQDPDYLSGSAAPSDIESQPEPQQESPTGKAKTMEDAPGVTSAAESSADQPDGISKVATYATANEAQKPTLALTPDQFSMIKALNHVGFRKYPVYIHNHRHTHAAIIVRMDKKGFEEGHTVIKHWLDNEFEL</sequence>
<comment type="similarity">
    <text evidence="1">Belongs to the putative lipase ROG1 family.</text>
</comment>
<keyword evidence="4" id="KW-1133">Transmembrane helix</keyword>
<evidence type="ECO:0000259" key="5">
    <source>
        <dbReference type="Pfam" id="PF05057"/>
    </source>
</evidence>
<feature type="domain" description="DUF676" evidence="5">
    <location>
        <begin position="13"/>
        <end position="212"/>
    </location>
</feature>
<dbReference type="InterPro" id="IPR044294">
    <property type="entry name" value="Lipase-like"/>
</dbReference>
<feature type="region of interest" description="Disordered" evidence="3">
    <location>
        <begin position="345"/>
        <end position="392"/>
    </location>
</feature>